<dbReference type="InterPro" id="IPR021908">
    <property type="entry name" value="YfbK_C"/>
</dbReference>
<dbReference type="Pfam" id="PF12450">
    <property type="entry name" value="vWF_A"/>
    <property type="match status" value="1"/>
</dbReference>
<dbReference type="OrthoDB" id="9805121at2"/>
<organism evidence="3 4">
    <name type="scientific">Eikenella longinqua</name>
    <dbReference type="NCBI Taxonomy" id="1795827"/>
    <lineage>
        <taxon>Bacteria</taxon>
        <taxon>Pseudomonadati</taxon>
        <taxon>Pseudomonadota</taxon>
        <taxon>Betaproteobacteria</taxon>
        <taxon>Neisseriales</taxon>
        <taxon>Neisseriaceae</taxon>
        <taxon>Eikenella</taxon>
    </lineage>
</organism>
<feature type="signal peptide" evidence="1">
    <location>
        <begin position="1"/>
        <end position="24"/>
    </location>
</feature>
<feature type="domain" description="VWFA" evidence="2">
    <location>
        <begin position="230"/>
        <end position="408"/>
    </location>
</feature>
<dbReference type="STRING" id="1795827.A7P95_04300"/>
<protein>
    <recommendedName>
        <fullName evidence="2">VWFA domain-containing protein</fullName>
    </recommendedName>
</protein>
<dbReference type="Pfam" id="PF12034">
    <property type="entry name" value="YfbK_C"/>
    <property type="match status" value="1"/>
</dbReference>
<dbReference type="SMART" id="SM00327">
    <property type="entry name" value="VWA"/>
    <property type="match status" value="1"/>
</dbReference>
<dbReference type="PROSITE" id="PS50234">
    <property type="entry name" value="VWFA"/>
    <property type="match status" value="1"/>
</dbReference>
<dbReference type="InterPro" id="IPR002035">
    <property type="entry name" value="VWF_A"/>
</dbReference>
<dbReference type="AlphaFoldDB" id="A0A1A9RZ65"/>
<dbReference type="Gene3D" id="3.40.50.410">
    <property type="entry name" value="von Willebrand factor, type A domain"/>
    <property type="match status" value="1"/>
</dbReference>
<name>A0A1A9RZ65_9NEIS</name>
<dbReference type="InterPro" id="IPR036465">
    <property type="entry name" value="vWFA_dom_sf"/>
</dbReference>
<dbReference type="CDD" id="cd01465">
    <property type="entry name" value="vWA_subgroup"/>
    <property type="match status" value="1"/>
</dbReference>
<evidence type="ECO:0000256" key="1">
    <source>
        <dbReference type="SAM" id="SignalP"/>
    </source>
</evidence>
<dbReference type="Proteomes" id="UP000077885">
    <property type="component" value="Unassembled WGS sequence"/>
</dbReference>
<proteinExistence type="predicted"/>
<dbReference type="InterPro" id="IPR022156">
    <property type="entry name" value="Uncharacterised_YfbK_N"/>
</dbReference>
<sequence length="593" mass="64322">MRYPPFARAALLALLSLSVLPALADNAQRVHQACSHYLNEQPRNDYGPVMGLSRHQRFGGTRAVPPAAMMNRSVASYEVAPSAAPAPQAAATKDSFIGLEGAHGSLRARPQVIRPPLPRQNTERYAHHEPNPVHAVAEQPVSTFSIDVDTGSYANVRRFLSQNHRLPPADAVRIEEIINYFDYGYAAPADGKPFAVHTETVDSPFRSGAKILRIGIQAKEMSHAALPPANLVFLVDVSGSMYSRDKLPLVKYTLCTLAHQTRAQDRITLVTYADGNKVVLPPTPGNQRQKILAALDGLRAGGSTAGENAIQQAYQAAQRAYIRNGINRILLATDGDFNVGITDFNTLRSMVAEKRKSGISLTTLGFGSGNYNDRLMEQLADAGDGNHSYIDSPEEAQKVLHRQLSSTLATVAQDVKIQVEFNPATVKEYRLIGYENRLLAREDFNNDQVDAGDIGAGHNVTALYEIIPAGQTGWLPESRYQAAPARAANDKAGSEYAFINLRYKLPGQSSSTLISSPVAAGSKPLAQGSNATRQALAAASFGELLRGGKYSGSFGWPQTLELARSAQSPDRHGLRRQFVHLIEQAQQLSSKPQ</sequence>
<dbReference type="PANTHER" id="PTHR10579">
    <property type="entry name" value="CALCIUM-ACTIVATED CHLORIDE CHANNEL REGULATOR"/>
    <property type="match status" value="1"/>
</dbReference>
<dbReference type="PANTHER" id="PTHR10579:SF43">
    <property type="entry name" value="ZINC FINGER (C3HC4-TYPE RING FINGER) FAMILY PROTEIN"/>
    <property type="match status" value="1"/>
</dbReference>
<keyword evidence="1" id="KW-0732">Signal</keyword>
<dbReference type="SUPFAM" id="SSF53300">
    <property type="entry name" value="vWA-like"/>
    <property type="match status" value="1"/>
</dbReference>
<evidence type="ECO:0000259" key="2">
    <source>
        <dbReference type="PROSITE" id="PS50234"/>
    </source>
</evidence>
<dbReference type="Pfam" id="PF00092">
    <property type="entry name" value="VWA"/>
    <property type="match status" value="1"/>
</dbReference>
<gene>
    <name evidence="3" type="ORF">A7P95_04300</name>
</gene>
<comment type="caution">
    <text evidence="3">The sequence shown here is derived from an EMBL/GenBank/DDBJ whole genome shotgun (WGS) entry which is preliminary data.</text>
</comment>
<feature type="chain" id="PRO_5008396316" description="VWFA domain-containing protein" evidence="1">
    <location>
        <begin position="25"/>
        <end position="593"/>
    </location>
</feature>
<evidence type="ECO:0000313" key="3">
    <source>
        <dbReference type="EMBL" id="OAM29176.1"/>
    </source>
</evidence>
<reference evidence="4" key="1">
    <citation type="submission" date="2016-05" db="EMBL/GenBank/DDBJ databases">
        <title>Draft genome of Corynebacterium afermentans subsp. afermentans LCDC 88199T.</title>
        <authorList>
            <person name="Bernier A.-M."/>
            <person name="Bernard K."/>
        </authorList>
    </citation>
    <scope>NUCLEOTIDE SEQUENCE [LARGE SCALE GENOMIC DNA]</scope>
    <source>
        <strain evidence="4">NML02-A-017</strain>
    </source>
</reference>
<accession>A0A1A9RZ65</accession>
<evidence type="ECO:0000313" key="4">
    <source>
        <dbReference type="Proteomes" id="UP000077885"/>
    </source>
</evidence>
<keyword evidence="4" id="KW-1185">Reference proteome</keyword>
<dbReference type="InterPro" id="IPR051266">
    <property type="entry name" value="CLCR"/>
</dbReference>
<dbReference type="RefSeq" id="WP_067591714.1">
    <property type="nucleotide sequence ID" value="NZ_LXSL01000016.1"/>
</dbReference>
<dbReference type="EMBL" id="LXSL01000016">
    <property type="protein sequence ID" value="OAM29176.1"/>
    <property type="molecule type" value="Genomic_DNA"/>
</dbReference>